<organism evidence="1 2">
    <name type="scientific">Spirosoma endophyticum</name>
    <dbReference type="NCBI Taxonomy" id="662367"/>
    <lineage>
        <taxon>Bacteria</taxon>
        <taxon>Pseudomonadati</taxon>
        <taxon>Bacteroidota</taxon>
        <taxon>Cytophagia</taxon>
        <taxon>Cytophagales</taxon>
        <taxon>Cytophagaceae</taxon>
        <taxon>Spirosoma</taxon>
    </lineage>
</organism>
<protein>
    <submittedName>
        <fullName evidence="1">N-acetylglucosaminyl deacetylase, LmbE family</fullName>
    </submittedName>
</protein>
<dbReference type="RefSeq" id="WP_093830801.1">
    <property type="nucleotide sequence ID" value="NZ_FOLQ01000011.1"/>
</dbReference>
<dbReference type="Proteomes" id="UP000198598">
    <property type="component" value="Unassembled WGS sequence"/>
</dbReference>
<sequence>MNSGANQAILEERAVWLDDLQTIGPALIIAPHPDDESLGCGGTIAQLRALNYAVHVIFVSDGTMSHPNSASYPAERLRNLREAEAREALRILAINDADCTFLRYKDRQVPMRDQPDFLEATTAVATLIDQVKPSTIFVPWRRDPHPDHRASWQIMQEALRQTTNRPRVLEYLIWLWELGNQRDMPDPDEMNVWEVAIDTVIDQRNRAIAAHCSQVTRLIDDDPTAFYLSPELLTHFEKPRELFLEANSQN</sequence>
<dbReference type="SUPFAM" id="SSF102588">
    <property type="entry name" value="LmbE-like"/>
    <property type="match status" value="1"/>
</dbReference>
<gene>
    <name evidence="1" type="ORF">SAMN05216167_111123</name>
</gene>
<dbReference type="PANTHER" id="PTHR12993">
    <property type="entry name" value="N-ACETYLGLUCOSAMINYL-PHOSPHATIDYLINOSITOL DE-N-ACETYLASE-RELATED"/>
    <property type="match status" value="1"/>
</dbReference>
<evidence type="ECO:0000313" key="2">
    <source>
        <dbReference type="Proteomes" id="UP000198598"/>
    </source>
</evidence>
<dbReference type="AlphaFoldDB" id="A0A1I1YP99"/>
<dbReference type="OrthoDB" id="9790023at2"/>
<proteinExistence type="predicted"/>
<dbReference type="PANTHER" id="PTHR12993:SF29">
    <property type="entry name" value="BLR3841 PROTEIN"/>
    <property type="match status" value="1"/>
</dbReference>
<name>A0A1I1YP99_9BACT</name>
<dbReference type="Gene3D" id="3.40.50.10320">
    <property type="entry name" value="LmbE-like"/>
    <property type="match status" value="1"/>
</dbReference>
<evidence type="ECO:0000313" key="1">
    <source>
        <dbReference type="EMBL" id="SFE21132.1"/>
    </source>
</evidence>
<accession>A0A1I1YP99</accession>
<dbReference type="Pfam" id="PF02585">
    <property type="entry name" value="PIG-L"/>
    <property type="match status" value="1"/>
</dbReference>
<keyword evidence="2" id="KW-1185">Reference proteome</keyword>
<dbReference type="STRING" id="662367.SAMN05216167_111123"/>
<dbReference type="GO" id="GO:0016811">
    <property type="term" value="F:hydrolase activity, acting on carbon-nitrogen (but not peptide) bonds, in linear amides"/>
    <property type="evidence" value="ECO:0007669"/>
    <property type="project" value="TreeGrafter"/>
</dbReference>
<dbReference type="InterPro" id="IPR024078">
    <property type="entry name" value="LmbE-like_dom_sf"/>
</dbReference>
<dbReference type="InterPro" id="IPR003737">
    <property type="entry name" value="GlcNAc_PI_deacetylase-related"/>
</dbReference>
<dbReference type="EMBL" id="FOLQ01000011">
    <property type="protein sequence ID" value="SFE21132.1"/>
    <property type="molecule type" value="Genomic_DNA"/>
</dbReference>
<reference evidence="1 2" key="1">
    <citation type="submission" date="2016-10" db="EMBL/GenBank/DDBJ databases">
        <authorList>
            <person name="de Groot N.N."/>
        </authorList>
    </citation>
    <scope>NUCLEOTIDE SEQUENCE [LARGE SCALE GENOMIC DNA]</scope>
    <source>
        <strain evidence="1 2">DSM 26130</strain>
    </source>
</reference>